<gene>
    <name evidence="1" type="ORF">FTW19_14970</name>
</gene>
<dbReference type="AlphaFoldDB" id="A0A5B9EHE0"/>
<dbReference type="SUPFAM" id="SSF56935">
    <property type="entry name" value="Porins"/>
    <property type="match status" value="1"/>
</dbReference>
<organism evidence="1 2">
    <name type="scientific">Terriglobus albidus</name>
    <dbReference type="NCBI Taxonomy" id="1592106"/>
    <lineage>
        <taxon>Bacteria</taxon>
        <taxon>Pseudomonadati</taxon>
        <taxon>Acidobacteriota</taxon>
        <taxon>Terriglobia</taxon>
        <taxon>Terriglobales</taxon>
        <taxon>Acidobacteriaceae</taxon>
        <taxon>Terriglobus</taxon>
    </lineage>
</organism>
<dbReference type="OrthoDB" id="106501at2"/>
<dbReference type="KEGG" id="talb:FTW19_14970"/>
<protein>
    <submittedName>
        <fullName evidence="1">Uncharacterized protein</fullName>
    </submittedName>
</protein>
<dbReference type="EMBL" id="CP042806">
    <property type="protein sequence ID" value="QEE31372.1"/>
    <property type="molecule type" value="Genomic_DNA"/>
</dbReference>
<dbReference type="Proteomes" id="UP000321820">
    <property type="component" value="Chromosome"/>
</dbReference>
<keyword evidence="2" id="KW-1185">Reference proteome</keyword>
<evidence type="ECO:0000313" key="2">
    <source>
        <dbReference type="Proteomes" id="UP000321820"/>
    </source>
</evidence>
<accession>A0A5B9EHE0</accession>
<evidence type="ECO:0000313" key="1">
    <source>
        <dbReference type="EMBL" id="QEE31372.1"/>
    </source>
</evidence>
<proteinExistence type="predicted"/>
<sequence length="311" mass="34300">MISGGGGMFVSRNGGQNSYFPVISPLAAVPLGDHVLVETRATILESFTANGHGYDTSHYAALTYLQGDFLVSPHLTVVAGSYLTPFGTYNERLTPIWIGNFQNGPLILPLGTMASSGTGGMVRGSAVSRSSFSIDYAAYFSARSGNEQFLAQRSSGGRVSVYLPKQRLELGTSYGRLLQGQQANFQGVHLWWEPANTGVRFRSEYAHGAHSSGYWFEAEMRPIFWGGENSWVGRFQPAFRMQQTFRNKPDSSDGLPGVNTRLADFGLAYNLPHEVRLRASYSRQFSTAGDKNIWAANMTYRFLFPAWKGKK</sequence>
<reference evidence="1 2" key="1">
    <citation type="submission" date="2019-08" db="EMBL/GenBank/DDBJ databases">
        <title>Complete genome sequence of Terriglobus albidus strain ORNL.</title>
        <authorList>
            <person name="Podar M."/>
        </authorList>
    </citation>
    <scope>NUCLEOTIDE SEQUENCE [LARGE SCALE GENOMIC DNA]</scope>
    <source>
        <strain evidence="1 2">ORNL</strain>
    </source>
</reference>
<name>A0A5B9EHE0_9BACT</name>